<feature type="signal peptide" evidence="8">
    <location>
        <begin position="1"/>
        <end position="24"/>
    </location>
</feature>
<feature type="active site" description="Proton donor" evidence="5">
    <location>
        <position position="547"/>
    </location>
</feature>
<dbReference type="Gene3D" id="3.30.560.10">
    <property type="entry name" value="Glucose Oxidase, domain 3"/>
    <property type="match status" value="1"/>
</dbReference>
<protein>
    <submittedName>
        <fullName evidence="11">Uncharacterized protein</fullName>
    </submittedName>
</protein>
<evidence type="ECO:0000256" key="4">
    <source>
        <dbReference type="ARBA" id="ARBA00022827"/>
    </source>
</evidence>
<keyword evidence="4 6" id="KW-0274">FAD</keyword>
<keyword evidence="8" id="KW-0732">Signal</keyword>
<proteinExistence type="inferred from homology"/>
<dbReference type="Gene3D" id="3.50.50.60">
    <property type="entry name" value="FAD/NAD(P)-binding domain"/>
    <property type="match status" value="1"/>
</dbReference>
<comment type="cofactor">
    <cofactor evidence="1 6">
        <name>FAD</name>
        <dbReference type="ChEBI" id="CHEBI:57692"/>
    </cofactor>
</comment>
<dbReference type="InterPro" id="IPR012132">
    <property type="entry name" value="GMC_OxRdtase"/>
</dbReference>
<dbReference type="Proteomes" id="UP000559256">
    <property type="component" value="Unassembled WGS sequence"/>
</dbReference>
<sequence>MKHLSALALASATVLSFSSLPVHAALYTNPADLPSKNYDFIVIGAGTAGSVVASRLSEDLTKKVLVIEAGVDDTGNLNVEVPFFAPLAANTAVDWNYTTVPQHGLNGRSIKVPRGYVLGGSSAINYLGWTLGSQDYYNKLASITGDAGWGWTSMQGFFKRVSTLVPPTDNPTITPDEIPHSNGNGPLLVNLPNVDLEPDQRVFTTAKALKSSPSSDLRRFGYTNDMNGGNALGIGYNQVTAGEGTRTTAATAYLHPALQNRKNIDVVIHTRVTKLVKSGQEGSVPVFKSVEVATSKGGAKTTFTASKEVVLSAGTIGTAQILLLSGIGPQADLGSKTVVNAPQVGKNVRDHPLVSIFYNVNSNRTYDDALRDSSLQATDLNEWLATKGGLFSASPVNTLGFLRLPQTFFSPARPDPASGPNAPNSELIFVDGFVPGDTNPLPATGHFMSIICAIVSPTSVGSIKLSSNTDTFTQPLIDYNVLGTDFDVQAMLQTITDAQTFVSTKVGGVNPFTKDGYLQSLFGDFASAKTTADKIAFMRAHADTVHHPVGSARMGSAKSGFTDGVVDSRLRVRGVKGLRVVDASVLPIIPEAHTQAAVYTVAERASDLIKQDNGLSGRPTPTYTPAPPAHHSGYPPSSPNQGNGQHGQGQGQGQHGQGQHGGY</sequence>
<evidence type="ECO:0000313" key="11">
    <source>
        <dbReference type="EMBL" id="KAF5342725.1"/>
    </source>
</evidence>
<evidence type="ECO:0000259" key="10">
    <source>
        <dbReference type="Pfam" id="PF05199"/>
    </source>
</evidence>
<feature type="binding site" evidence="6">
    <location>
        <position position="272"/>
    </location>
    <ligand>
        <name>FAD</name>
        <dbReference type="ChEBI" id="CHEBI:57692"/>
    </ligand>
</feature>
<feature type="binding site" evidence="6">
    <location>
        <position position="117"/>
    </location>
    <ligand>
        <name>FAD</name>
        <dbReference type="ChEBI" id="CHEBI:57692"/>
    </ligand>
</feature>
<evidence type="ECO:0000259" key="9">
    <source>
        <dbReference type="Pfam" id="PF00732"/>
    </source>
</evidence>
<organism evidence="11 12">
    <name type="scientific">Tetrapyrgos nigripes</name>
    <dbReference type="NCBI Taxonomy" id="182062"/>
    <lineage>
        <taxon>Eukaryota</taxon>
        <taxon>Fungi</taxon>
        <taxon>Dikarya</taxon>
        <taxon>Basidiomycota</taxon>
        <taxon>Agaricomycotina</taxon>
        <taxon>Agaricomycetes</taxon>
        <taxon>Agaricomycetidae</taxon>
        <taxon>Agaricales</taxon>
        <taxon>Marasmiineae</taxon>
        <taxon>Marasmiaceae</taxon>
        <taxon>Tetrapyrgos</taxon>
    </lineage>
</organism>
<dbReference type="AlphaFoldDB" id="A0A8H5CJ87"/>
<keyword evidence="12" id="KW-1185">Reference proteome</keyword>
<evidence type="ECO:0000256" key="2">
    <source>
        <dbReference type="ARBA" id="ARBA00010790"/>
    </source>
</evidence>
<evidence type="ECO:0000256" key="1">
    <source>
        <dbReference type="ARBA" id="ARBA00001974"/>
    </source>
</evidence>
<dbReference type="PIRSF" id="PIRSF000137">
    <property type="entry name" value="Alcohol_oxidase"/>
    <property type="match status" value="1"/>
</dbReference>
<evidence type="ECO:0000256" key="3">
    <source>
        <dbReference type="ARBA" id="ARBA00022630"/>
    </source>
</evidence>
<feature type="region of interest" description="Disordered" evidence="7">
    <location>
        <begin position="610"/>
        <end position="663"/>
    </location>
</feature>
<comment type="caution">
    <text evidence="11">The sequence shown here is derived from an EMBL/GenBank/DDBJ whole genome shotgun (WGS) entry which is preliminary data.</text>
</comment>
<comment type="similarity">
    <text evidence="2">Belongs to the GMC oxidoreductase family.</text>
</comment>
<dbReference type="InterPro" id="IPR000172">
    <property type="entry name" value="GMC_OxRdtase_N"/>
</dbReference>
<gene>
    <name evidence="11" type="ORF">D9758_015865</name>
</gene>
<feature type="active site" description="Proton acceptor" evidence="5">
    <location>
        <position position="593"/>
    </location>
</feature>
<dbReference type="GO" id="GO:0016614">
    <property type="term" value="F:oxidoreductase activity, acting on CH-OH group of donors"/>
    <property type="evidence" value="ECO:0007669"/>
    <property type="project" value="InterPro"/>
</dbReference>
<dbReference type="Pfam" id="PF00732">
    <property type="entry name" value="GMC_oxred_N"/>
    <property type="match status" value="1"/>
</dbReference>
<feature type="compositionally biased region" description="Gly residues" evidence="7">
    <location>
        <begin position="644"/>
        <end position="663"/>
    </location>
</feature>
<evidence type="ECO:0000256" key="8">
    <source>
        <dbReference type="SAM" id="SignalP"/>
    </source>
</evidence>
<evidence type="ECO:0000313" key="12">
    <source>
        <dbReference type="Proteomes" id="UP000559256"/>
    </source>
</evidence>
<dbReference type="EMBL" id="JAACJM010000159">
    <property type="protein sequence ID" value="KAF5342725.1"/>
    <property type="molecule type" value="Genomic_DNA"/>
</dbReference>
<dbReference type="InterPro" id="IPR036188">
    <property type="entry name" value="FAD/NAD-bd_sf"/>
</dbReference>
<feature type="chain" id="PRO_5034334954" evidence="8">
    <location>
        <begin position="25"/>
        <end position="663"/>
    </location>
</feature>
<evidence type="ECO:0000256" key="7">
    <source>
        <dbReference type="SAM" id="MobiDB-lite"/>
    </source>
</evidence>
<dbReference type="PANTHER" id="PTHR11552:SF147">
    <property type="entry name" value="CHOLINE DEHYDROGENASE, MITOCHONDRIAL"/>
    <property type="match status" value="1"/>
</dbReference>
<dbReference type="PANTHER" id="PTHR11552">
    <property type="entry name" value="GLUCOSE-METHANOL-CHOLINE GMC OXIDOREDUCTASE"/>
    <property type="match status" value="1"/>
</dbReference>
<evidence type="ECO:0000256" key="5">
    <source>
        <dbReference type="PIRSR" id="PIRSR000137-1"/>
    </source>
</evidence>
<dbReference type="OrthoDB" id="269227at2759"/>
<accession>A0A8H5CJ87</accession>
<name>A0A8H5CJ87_9AGAR</name>
<evidence type="ECO:0000256" key="6">
    <source>
        <dbReference type="PIRSR" id="PIRSR000137-2"/>
    </source>
</evidence>
<feature type="domain" description="Glucose-methanol-choline oxidoreductase C-terminal" evidence="10">
    <location>
        <begin position="457"/>
        <end position="602"/>
    </location>
</feature>
<reference evidence="11 12" key="1">
    <citation type="journal article" date="2020" name="ISME J.">
        <title>Uncovering the hidden diversity of litter-decomposition mechanisms in mushroom-forming fungi.</title>
        <authorList>
            <person name="Floudas D."/>
            <person name="Bentzer J."/>
            <person name="Ahren D."/>
            <person name="Johansson T."/>
            <person name="Persson P."/>
            <person name="Tunlid A."/>
        </authorList>
    </citation>
    <scope>NUCLEOTIDE SEQUENCE [LARGE SCALE GENOMIC DNA]</scope>
    <source>
        <strain evidence="11 12">CBS 291.85</strain>
    </source>
</reference>
<keyword evidence="3" id="KW-0285">Flavoprotein</keyword>
<feature type="domain" description="Glucose-methanol-choline oxidoreductase N-terminal" evidence="9">
    <location>
        <begin position="38"/>
        <end position="352"/>
    </location>
</feature>
<dbReference type="Pfam" id="PF05199">
    <property type="entry name" value="GMC_oxred_C"/>
    <property type="match status" value="1"/>
</dbReference>
<dbReference type="SUPFAM" id="SSF51905">
    <property type="entry name" value="FAD/NAD(P)-binding domain"/>
    <property type="match status" value="1"/>
</dbReference>
<dbReference type="SUPFAM" id="SSF54373">
    <property type="entry name" value="FAD-linked reductases, C-terminal domain"/>
    <property type="match status" value="1"/>
</dbReference>
<dbReference type="GO" id="GO:0050660">
    <property type="term" value="F:flavin adenine dinucleotide binding"/>
    <property type="evidence" value="ECO:0007669"/>
    <property type="project" value="InterPro"/>
</dbReference>
<dbReference type="InterPro" id="IPR007867">
    <property type="entry name" value="GMC_OxRtase_C"/>
</dbReference>